<dbReference type="KEGG" id="hgl:101717616"/>
<sequence>MTHLLASEVQQLLHNKFVVILGDSVQRAVYKDLVLLLQKDCLLTPRQLKARGEMSFEQDTLMNGGQKGTMHNGTHYREVRQFCSDHHLVRFYFLTRVYSKYLEAILKELQAGEHTPDVVIMNSCLWDISRYGQGSWKRYLQNLETLFERLGQVLPESCLMVWNTAMPVGNKITASFLPRKCWPWPVPLKYFVIEANFYSSTKAASHGFDVLDLHFHFRRAMGGLQMDGVHWNEHTHRQLSCLLLAHVADAWGVELPLKAPLELLSQGDPAREQPGRGIKRRPPPYQDPRASPPSPPWPRPLLWSPPFALSPLRPQPPPLMPRPPPLIPPYQGTPEFPLHPQDPYFSSDHIFQSDPSYFHSDTPSATQPGFAFEMDFMFDPQPPMSGFPSPCYQQRDPVVYKGFPRCLVQGPYMPWRAQHPYMPRRGRSRQSNRWARAKATVD</sequence>
<dbReference type="RefSeq" id="XP_004863198.1">
    <property type="nucleotide sequence ID" value="XM_004863141.3"/>
</dbReference>
<gene>
    <name evidence="3" type="primary">PCED1B</name>
    <name evidence="5 6 7 8 9 10 11 12 13 14" type="synonym">Pced1b</name>
</gene>
<evidence type="ECO:0000313" key="8">
    <source>
        <dbReference type="RefSeq" id="XP_021098777.1"/>
    </source>
</evidence>
<evidence type="ECO:0000313" key="9">
    <source>
        <dbReference type="RefSeq" id="XP_021098778.1"/>
    </source>
</evidence>
<dbReference type="RefSeq" id="XP_021098779.1">
    <property type="nucleotide sequence ID" value="XM_021243120.1"/>
</dbReference>
<evidence type="ECO:0000313" key="7">
    <source>
        <dbReference type="RefSeq" id="XP_012934480.1"/>
    </source>
</evidence>
<dbReference type="RefSeq" id="XP_021098781.1">
    <property type="nucleotide sequence ID" value="XM_021243122.1"/>
</dbReference>
<dbReference type="RefSeq" id="XP_021098783.1">
    <property type="nucleotide sequence ID" value="XM_021243124.1"/>
</dbReference>
<evidence type="ECO:0000313" key="10">
    <source>
        <dbReference type="RefSeq" id="XP_021098779.1"/>
    </source>
</evidence>
<name>A0A0P6JV58_HETGA</name>
<evidence type="ECO:0000313" key="12">
    <source>
        <dbReference type="RefSeq" id="XP_021098781.1"/>
    </source>
</evidence>
<dbReference type="AlphaFoldDB" id="A0A0P6JV58"/>
<dbReference type="Proteomes" id="UP000694906">
    <property type="component" value="Unplaced"/>
</dbReference>
<evidence type="ECO:0000313" key="4">
    <source>
        <dbReference type="Proteomes" id="UP000694906"/>
    </source>
</evidence>
<feature type="compositionally biased region" description="Pro residues" evidence="2">
    <location>
        <begin position="283"/>
        <end position="298"/>
    </location>
</feature>
<evidence type="ECO:0000313" key="13">
    <source>
        <dbReference type="RefSeq" id="XP_021098782.1"/>
    </source>
</evidence>
<dbReference type="PANTHER" id="PTHR14469">
    <property type="entry name" value="SARCOMA ANTIGEN NY-SAR-23"/>
    <property type="match status" value="1"/>
</dbReference>
<dbReference type="RefSeq" id="XP_012934480.1">
    <property type="nucleotide sequence ID" value="XM_013079026.2"/>
</dbReference>
<comment type="similarity">
    <text evidence="1">Belongs to the PC-esterase family.</text>
</comment>
<dbReference type="RefSeq" id="XP_021098778.1">
    <property type="nucleotide sequence ID" value="XM_021243119.1"/>
</dbReference>
<evidence type="ECO:0000256" key="2">
    <source>
        <dbReference type="SAM" id="MobiDB-lite"/>
    </source>
</evidence>
<keyword evidence="4" id="KW-1185">Reference proteome</keyword>
<dbReference type="RefSeq" id="XP_004863202.1">
    <property type="nucleotide sequence ID" value="XM_004863145.3"/>
</dbReference>
<feature type="region of interest" description="Disordered" evidence="2">
    <location>
        <begin position="418"/>
        <end position="442"/>
    </location>
</feature>
<dbReference type="RefSeq" id="XP_021098777.1">
    <property type="nucleotide sequence ID" value="XM_021243118.1"/>
</dbReference>
<dbReference type="RefSeq" id="XP_021098780.1">
    <property type="nucleotide sequence ID" value="XM_021243121.1"/>
</dbReference>
<evidence type="ECO:0000256" key="1">
    <source>
        <dbReference type="ARBA" id="ARBA00037957"/>
    </source>
</evidence>
<evidence type="ECO:0000313" key="14">
    <source>
        <dbReference type="RefSeq" id="XP_021098783.1"/>
    </source>
</evidence>
<dbReference type="PANTHER" id="PTHR14469:SF1">
    <property type="entry name" value="PC-ESTERASE DOMAIN-CONTAINING PROTEIN 1B"/>
    <property type="match status" value="1"/>
</dbReference>
<dbReference type="Gene3D" id="3.40.50.1110">
    <property type="entry name" value="SGNH hydrolase"/>
    <property type="match status" value="1"/>
</dbReference>
<reference evidence="3" key="1">
    <citation type="submission" date="2015-10" db="EMBL/GenBank/DDBJ databases">
        <title>FRAMA: From RNA-seq data to annotated mRNA assemblies.</title>
        <authorList>
            <person name="Bens M."/>
            <person name="Sahm A."/>
            <person name="Jahn N."/>
            <person name="Morhart M."/>
            <person name="Holtze S."/>
            <person name="Hildebrandt T.B."/>
            <person name="Platzer M."/>
            <person name="Szafranski K."/>
        </authorList>
    </citation>
    <scope>NUCLEOTIDE SEQUENCE</scope>
    <source>
        <tissue evidence="3">Ovary</tissue>
    </source>
</reference>
<evidence type="ECO:0000313" key="3">
    <source>
        <dbReference type="EMBL" id="JAN99172.1"/>
    </source>
</evidence>
<accession>A0A0P6JV58</accession>
<dbReference type="GeneID" id="101717616"/>
<dbReference type="RefSeq" id="XP_021098782.1">
    <property type="nucleotide sequence ID" value="XM_021243123.1"/>
</dbReference>
<evidence type="ECO:0000313" key="5">
    <source>
        <dbReference type="RefSeq" id="XP_004863198.1"/>
    </source>
</evidence>
<dbReference type="CTD" id="91523"/>
<reference evidence="5 6" key="2">
    <citation type="submission" date="2025-04" db="UniProtKB">
        <authorList>
            <consortium name="RefSeq"/>
        </authorList>
    </citation>
    <scope>IDENTIFICATION</scope>
</reference>
<dbReference type="OrthoDB" id="9975373at2759"/>
<feature type="region of interest" description="Disordered" evidence="2">
    <location>
        <begin position="264"/>
        <end position="298"/>
    </location>
</feature>
<dbReference type="InterPro" id="IPR036514">
    <property type="entry name" value="SGNH_hydro_sf"/>
</dbReference>
<dbReference type="SUPFAM" id="SSF52266">
    <property type="entry name" value="SGNH hydrolase"/>
    <property type="match status" value="1"/>
</dbReference>
<dbReference type="EMBL" id="GEBF01004460">
    <property type="protein sequence ID" value="JAN99172.1"/>
    <property type="molecule type" value="Transcribed_RNA"/>
</dbReference>
<evidence type="ECO:0000313" key="11">
    <source>
        <dbReference type="RefSeq" id="XP_021098780.1"/>
    </source>
</evidence>
<organism evidence="3">
    <name type="scientific">Heterocephalus glaber</name>
    <name type="common">Naked mole rat</name>
    <dbReference type="NCBI Taxonomy" id="10181"/>
    <lineage>
        <taxon>Eukaryota</taxon>
        <taxon>Metazoa</taxon>
        <taxon>Chordata</taxon>
        <taxon>Craniata</taxon>
        <taxon>Vertebrata</taxon>
        <taxon>Euteleostomi</taxon>
        <taxon>Mammalia</taxon>
        <taxon>Eutheria</taxon>
        <taxon>Euarchontoglires</taxon>
        <taxon>Glires</taxon>
        <taxon>Rodentia</taxon>
        <taxon>Hystricomorpha</taxon>
        <taxon>Bathyergidae</taxon>
        <taxon>Heterocephalus</taxon>
    </lineage>
</organism>
<protein>
    <submittedName>
        <fullName evidence="3 5">PC-esterase domain-containing protein 1B</fullName>
    </submittedName>
</protein>
<evidence type="ECO:0000313" key="6">
    <source>
        <dbReference type="RefSeq" id="XP_004863202.1"/>
    </source>
</evidence>
<proteinExistence type="inferred from homology"/>